<dbReference type="PANTHER" id="PTHR42877">
    <property type="entry name" value="L-ORNITHINE N(5)-MONOOXYGENASE-RELATED"/>
    <property type="match status" value="1"/>
</dbReference>
<reference evidence="1 2" key="1">
    <citation type="submission" date="2016-10" db="EMBL/GenBank/DDBJ databases">
        <authorList>
            <person name="de Groot N.N."/>
        </authorList>
    </citation>
    <scope>NUCLEOTIDE SEQUENCE [LARGE SCALE GENOMIC DNA]</scope>
    <source>
        <strain evidence="1 2">DSM 44892</strain>
    </source>
</reference>
<dbReference type="SUPFAM" id="SSF51905">
    <property type="entry name" value="FAD/NAD(P)-binding domain"/>
    <property type="match status" value="2"/>
</dbReference>
<evidence type="ECO:0000313" key="1">
    <source>
        <dbReference type="EMBL" id="SDI17745.1"/>
    </source>
</evidence>
<dbReference type="EMBL" id="FNDN01000005">
    <property type="protein sequence ID" value="SDI17745.1"/>
    <property type="molecule type" value="Genomic_DNA"/>
</dbReference>
<dbReference type="RefSeq" id="WP_072737537.1">
    <property type="nucleotide sequence ID" value="NZ_CP048813.1"/>
</dbReference>
<name>A0A1G8IFR5_9NOCA</name>
<gene>
    <name evidence="1" type="ORF">SAMN05444695_105266</name>
</gene>
<dbReference type="InterPro" id="IPR036188">
    <property type="entry name" value="FAD/NAD-bd_sf"/>
</dbReference>
<protein>
    <submittedName>
        <fullName evidence="1">Predicted flavoprotein CzcO associated with the cation diffusion facilitator CzcD</fullName>
    </submittedName>
</protein>
<keyword evidence="2" id="KW-1185">Reference proteome</keyword>
<organism evidence="1 2">
    <name type="scientific">Rhodococcus triatomae</name>
    <dbReference type="NCBI Taxonomy" id="300028"/>
    <lineage>
        <taxon>Bacteria</taxon>
        <taxon>Bacillati</taxon>
        <taxon>Actinomycetota</taxon>
        <taxon>Actinomycetes</taxon>
        <taxon>Mycobacteriales</taxon>
        <taxon>Nocardiaceae</taxon>
        <taxon>Rhodococcus</taxon>
    </lineage>
</organism>
<dbReference type="InterPro" id="IPR051209">
    <property type="entry name" value="FAD-bind_Monooxygenase_sf"/>
</dbReference>
<dbReference type="Pfam" id="PF13738">
    <property type="entry name" value="Pyr_redox_3"/>
    <property type="match status" value="1"/>
</dbReference>
<dbReference type="AlphaFoldDB" id="A0A1G8IFR5"/>
<dbReference type="PANTHER" id="PTHR42877:SF4">
    <property type="entry name" value="FAD_NAD(P)-BINDING DOMAIN-CONTAINING PROTEIN-RELATED"/>
    <property type="match status" value="1"/>
</dbReference>
<sequence length="487" mass="53455">MELPGHVHTLVVGAGFAGIGLAARMLHTWPDADVLVIERAPSVGGTWRDNTYPGCACDVPTSLYSFSFAPGAGWSHTFARQPEILAYLEGVAADTGVLERVIVDCALEDAQWDGRVWQVRTGRGALTADVVVAATGALSAPSVPDLPGLESFSGTTFHSASWNHGHDLTGERVAVVGTGASAVQFVPEIADRAAYLTVFQRTPAWVIPRLDREFSSAEKRLYRRFPFVQKAFRGSVYGFRELLGGVLAHATWLLPVFTAIAKLHLRRQVRDRGLRRRLTPDYTIGCKRILLSNDWLRTLDRGDVEVVASRAAAVTPDGIVDGEGIEHPVDTIVFATGFTPTEPPVAHLLRAADGTSLARSWAGSPTAYKGTTVSGFPNLFLLYGPNTNLGHSSIVYMLESQIAYVLDALHGMRREGWTAFEVDADVQQTYNAAVQDDLRSTVWNAGGCRSWYLDARGRNSVQWPTFTFEFRRRLRRFDSENYTVSSR</sequence>
<dbReference type="Gene3D" id="3.50.50.60">
    <property type="entry name" value="FAD/NAD(P)-binding domain"/>
    <property type="match status" value="2"/>
</dbReference>
<accession>A0A1G8IFR5</accession>
<dbReference type="OrthoDB" id="5168853at2"/>
<proteinExistence type="predicted"/>
<evidence type="ECO:0000313" key="2">
    <source>
        <dbReference type="Proteomes" id="UP000183263"/>
    </source>
</evidence>
<dbReference type="Proteomes" id="UP000183263">
    <property type="component" value="Unassembled WGS sequence"/>
</dbReference>